<keyword evidence="11" id="KW-1185">Reference proteome</keyword>
<dbReference type="Proteomes" id="UP000057737">
    <property type="component" value="Unassembled WGS sequence"/>
</dbReference>
<dbReference type="GO" id="GO:0000030">
    <property type="term" value="F:mannosyltransferase activity"/>
    <property type="evidence" value="ECO:0007669"/>
    <property type="project" value="TreeGrafter"/>
</dbReference>
<dbReference type="GO" id="GO:0012505">
    <property type="term" value="C:endomembrane system"/>
    <property type="evidence" value="ECO:0007669"/>
    <property type="project" value="UniProtKB-SubCell"/>
</dbReference>
<dbReference type="OrthoDB" id="5493835at2"/>
<sequence>MTSNAAILPIVTVPTAKSETFAVRYGSLCGLLLLATALRLPLAFWPNVIHNDEIYQYLEPAWRLLGHQGVVTWEWRDGIRNWFLPTLFAGPIALGDWLAPGGWGAFVGPRLIASFASLSMVVTAWHFGERISRAHATVAALAVTVWFELVYFAPHTLSEPLATAVILPAAYLLTGQLSRSRLVMGGALLALAFVWRFQYAPASAVFALGACWRDRRNALPLIAGGLATLTIAAGIDVLHGSTPFAWLILNIQQNLLHDRASEFGVAPAFAYVTLMLSLWSGATLLMLPALWRGWRHAPLLIVAAVVNIAFHSMIAHKEYRFIFLSIVLLVIAAGLGSADWVQLMRQRAPRARRYWALPIVCGTWVLLSLSLSATRFMHDYWVLGLGEANLAADLSADPEFCGLALYGLPAPFLPGRGQLALGRPVYSFYPSDPLAKGQLPALVKRHQQEFNRIIGPMTLASELPSDFSPRGCALMSSDHVTACVFARRGTCDLAATSPFKINDVLVRLNY</sequence>
<keyword evidence="3" id="KW-0328">Glycosyltransferase</keyword>
<evidence type="ECO:0000256" key="7">
    <source>
        <dbReference type="ARBA" id="ARBA00022989"/>
    </source>
</evidence>
<evidence type="ECO:0000256" key="1">
    <source>
        <dbReference type="ARBA" id="ARBA00004127"/>
    </source>
</evidence>
<evidence type="ECO:0000256" key="2">
    <source>
        <dbReference type="ARBA" id="ARBA00004586"/>
    </source>
</evidence>
<organism evidence="10 11">
    <name type="scientific">Bradyrhizobium macuxiense</name>
    <dbReference type="NCBI Taxonomy" id="1755647"/>
    <lineage>
        <taxon>Bacteria</taxon>
        <taxon>Pseudomonadati</taxon>
        <taxon>Pseudomonadota</taxon>
        <taxon>Alphaproteobacteria</taxon>
        <taxon>Hyphomicrobiales</taxon>
        <taxon>Nitrobacteraceae</taxon>
        <taxon>Bradyrhizobium</taxon>
    </lineage>
</organism>
<feature type="transmembrane region" description="Helical" evidence="9">
    <location>
        <begin position="111"/>
        <end position="128"/>
    </location>
</feature>
<feature type="transmembrane region" description="Helical" evidence="9">
    <location>
        <begin position="354"/>
        <end position="373"/>
    </location>
</feature>
<feature type="transmembrane region" description="Helical" evidence="9">
    <location>
        <begin position="221"/>
        <end position="248"/>
    </location>
</feature>
<evidence type="ECO:0000256" key="9">
    <source>
        <dbReference type="SAM" id="Phobius"/>
    </source>
</evidence>
<dbReference type="Pfam" id="PF03901">
    <property type="entry name" value="Glyco_transf_22"/>
    <property type="match status" value="1"/>
</dbReference>
<reference evidence="10 11" key="1">
    <citation type="submission" date="2015-11" db="EMBL/GenBank/DDBJ databases">
        <title>Draft Genome Sequence of the Strain BR 10303 (Bradyrhizobium sp.) isolated from nodules of Centrolobium paraense.</title>
        <authorList>
            <person name="Zelli J.E."/>
            <person name="Simoes-Araujo J.L."/>
            <person name="Barauna A.C."/>
            <person name="Silva K."/>
        </authorList>
    </citation>
    <scope>NUCLEOTIDE SEQUENCE [LARGE SCALE GENOMIC DNA]</scope>
    <source>
        <strain evidence="10 11">BR 10303</strain>
    </source>
</reference>
<evidence type="ECO:0000256" key="3">
    <source>
        <dbReference type="ARBA" id="ARBA00022676"/>
    </source>
</evidence>
<keyword evidence="6" id="KW-0256">Endoplasmic reticulum</keyword>
<name>A0A109JWX7_9BRAD</name>
<feature type="transmembrane region" description="Helical" evidence="9">
    <location>
        <begin position="134"/>
        <end position="153"/>
    </location>
</feature>
<dbReference type="InterPro" id="IPR005599">
    <property type="entry name" value="GPI_mannosylTrfase"/>
</dbReference>
<keyword evidence="7 9" id="KW-1133">Transmembrane helix</keyword>
<protein>
    <submittedName>
        <fullName evidence="10">4-amino-4-deoxy-L-arabinose transferase</fullName>
    </submittedName>
</protein>
<accession>A0A109JWX7</accession>
<keyword evidence="8 9" id="KW-0472">Membrane</keyword>
<proteinExistence type="predicted"/>
<comment type="subcellular location">
    <subcellularLocation>
        <location evidence="1">Endomembrane system</location>
        <topology evidence="1">Multi-pass membrane protein</topology>
    </subcellularLocation>
    <subcellularLocation>
        <location evidence="2">Endoplasmic reticulum membrane</location>
    </subcellularLocation>
</comment>
<dbReference type="EMBL" id="LNCU01000047">
    <property type="protein sequence ID" value="KWV56648.1"/>
    <property type="molecule type" value="Genomic_DNA"/>
</dbReference>
<feature type="transmembrane region" description="Helical" evidence="9">
    <location>
        <begin position="268"/>
        <end position="290"/>
    </location>
</feature>
<dbReference type="PANTHER" id="PTHR22760">
    <property type="entry name" value="GLYCOSYLTRANSFERASE"/>
    <property type="match status" value="1"/>
</dbReference>
<keyword evidence="4 10" id="KW-0808">Transferase</keyword>
<dbReference type="RefSeq" id="WP_066506353.1">
    <property type="nucleotide sequence ID" value="NZ_LNCU01000047.1"/>
</dbReference>
<evidence type="ECO:0000256" key="4">
    <source>
        <dbReference type="ARBA" id="ARBA00022679"/>
    </source>
</evidence>
<comment type="caution">
    <text evidence="10">The sequence shown here is derived from an EMBL/GenBank/DDBJ whole genome shotgun (WGS) entry which is preliminary data.</text>
</comment>
<feature type="transmembrane region" description="Helical" evidence="9">
    <location>
        <begin position="183"/>
        <end position="209"/>
    </location>
</feature>
<feature type="transmembrane region" description="Helical" evidence="9">
    <location>
        <begin position="21"/>
        <end position="42"/>
    </location>
</feature>
<evidence type="ECO:0000256" key="5">
    <source>
        <dbReference type="ARBA" id="ARBA00022692"/>
    </source>
</evidence>
<keyword evidence="5 9" id="KW-0812">Transmembrane</keyword>
<evidence type="ECO:0000313" key="10">
    <source>
        <dbReference type="EMBL" id="KWV56648.1"/>
    </source>
</evidence>
<feature type="transmembrane region" description="Helical" evidence="9">
    <location>
        <begin position="297"/>
        <end position="315"/>
    </location>
</feature>
<dbReference type="AlphaFoldDB" id="A0A109JWX7"/>
<feature type="transmembrane region" description="Helical" evidence="9">
    <location>
        <begin position="321"/>
        <end position="342"/>
    </location>
</feature>
<evidence type="ECO:0000256" key="6">
    <source>
        <dbReference type="ARBA" id="ARBA00022824"/>
    </source>
</evidence>
<evidence type="ECO:0000256" key="8">
    <source>
        <dbReference type="ARBA" id="ARBA00023136"/>
    </source>
</evidence>
<gene>
    <name evidence="10" type="ORF">AS156_04000</name>
</gene>
<evidence type="ECO:0000313" key="11">
    <source>
        <dbReference type="Proteomes" id="UP000057737"/>
    </source>
</evidence>